<evidence type="ECO:0000256" key="4">
    <source>
        <dbReference type="ARBA" id="ARBA00022729"/>
    </source>
</evidence>
<feature type="binding site" evidence="7">
    <location>
        <position position="199"/>
    </location>
    <ligand>
        <name>Fe cation</name>
        <dbReference type="ChEBI" id="CHEBI:24875"/>
        <label>2</label>
    </ligand>
</feature>
<organism evidence="12 13">
    <name type="scientific">Dreissena polymorpha</name>
    <name type="common">Zebra mussel</name>
    <name type="synonym">Mytilus polymorpha</name>
    <dbReference type="NCBI Taxonomy" id="45954"/>
    <lineage>
        <taxon>Eukaryota</taxon>
        <taxon>Metazoa</taxon>
        <taxon>Spiralia</taxon>
        <taxon>Lophotrochozoa</taxon>
        <taxon>Mollusca</taxon>
        <taxon>Bivalvia</taxon>
        <taxon>Autobranchia</taxon>
        <taxon>Heteroconchia</taxon>
        <taxon>Euheterodonta</taxon>
        <taxon>Imparidentia</taxon>
        <taxon>Neoheterodontei</taxon>
        <taxon>Myida</taxon>
        <taxon>Dreissenoidea</taxon>
        <taxon>Dreissenidae</taxon>
        <taxon>Dreissena</taxon>
    </lineage>
</organism>
<reference evidence="12" key="1">
    <citation type="journal article" date="2019" name="bioRxiv">
        <title>The Genome of the Zebra Mussel, Dreissena polymorpha: A Resource for Invasive Species Research.</title>
        <authorList>
            <person name="McCartney M.A."/>
            <person name="Auch B."/>
            <person name="Kono T."/>
            <person name="Mallez S."/>
            <person name="Zhang Y."/>
            <person name="Obille A."/>
            <person name="Becker A."/>
            <person name="Abrahante J.E."/>
            <person name="Garbe J."/>
            <person name="Badalamenti J.P."/>
            <person name="Herman A."/>
            <person name="Mangelson H."/>
            <person name="Liachko I."/>
            <person name="Sullivan S."/>
            <person name="Sone E.D."/>
            <person name="Koren S."/>
            <person name="Silverstein K.A.T."/>
            <person name="Beckman K.B."/>
            <person name="Gohl D.M."/>
        </authorList>
    </citation>
    <scope>NUCLEOTIDE SEQUENCE</scope>
    <source>
        <strain evidence="12">Duluth1</strain>
        <tissue evidence="12">Whole animal</tissue>
    </source>
</reference>
<evidence type="ECO:0000256" key="7">
    <source>
        <dbReference type="PIRSR" id="PIRSR000898-1"/>
    </source>
</evidence>
<feature type="binding site" evidence="7">
    <location>
        <position position="66"/>
    </location>
    <ligand>
        <name>Fe cation</name>
        <dbReference type="ChEBI" id="CHEBI:24875"/>
        <label>1</label>
    </ligand>
</feature>
<keyword evidence="13" id="KW-1185">Reference proteome</keyword>
<dbReference type="FunFam" id="3.60.21.10:FF:000062">
    <property type="entry name" value="Tartrate-resistant acid phosphatase type 5"/>
    <property type="match status" value="1"/>
</dbReference>
<dbReference type="GO" id="GO:0003993">
    <property type="term" value="F:acid phosphatase activity"/>
    <property type="evidence" value="ECO:0007669"/>
    <property type="project" value="UniProtKB-UniRule"/>
</dbReference>
<dbReference type="InterPro" id="IPR051558">
    <property type="entry name" value="Metallophosphoesterase_PAP"/>
</dbReference>
<evidence type="ECO:0000256" key="1">
    <source>
        <dbReference type="ARBA" id="ARBA00000032"/>
    </source>
</evidence>
<evidence type="ECO:0000313" key="13">
    <source>
        <dbReference type="Proteomes" id="UP000828390"/>
    </source>
</evidence>
<evidence type="ECO:0000256" key="5">
    <source>
        <dbReference type="ARBA" id="ARBA00022801"/>
    </source>
</evidence>
<sequence length="320" mass="35828">MAKRLAFIFVVIQAASAIESLRFLAVGDWGGMPVFPYATPIETAVAKQMAEVTEAYQSSFNLALGDNFYTNGVKDVNDKRFKDTFEDVYHYPSLVNPWYLVAGNHDHYGNASAQIAYSQKSKRWNFPNFYYGLSFPIPGGKKVDIIMIDTVLLCGNTGYDVEGDQPHGPTDIKASDDQWTWLDLQLQSSNADYLLVAGHFPVYSIAEHGPTACLVQRLKPMLYKYGVTAYFCGHDHSLQHISSPEGGRTVDYFVTGTGNLVQNNTDHQNDIPKNTLKFSWAELAGLGGFSYIEATPQNMTMTFVDGRKKPLYTYTMFPRK</sequence>
<protein>
    <recommendedName>
        <fullName evidence="3 6">Tartrate-resistant acid phosphatase type 5</fullName>
        <ecNumber evidence="2 6">3.1.3.2</ecNumber>
    </recommendedName>
</protein>
<evidence type="ECO:0000313" key="12">
    <source>
        <dbReference type="EMBL" id="KAH3695862.1"/>
    </source>
</evidence>
<feature type="binding site" evidence="7">
    <location>
        <position position="28"/>
    </location>
    <ligand>
        <name>Fe cation</name>
        <dbReference type="ChEBI" id="CHEBI:24875"/>
        <label>1</label>
    </ligand>
</feature>
<gene>
    <name evidence="12" type="ORF">DPMN_083320</name>
</gene>
<accession>A0A9D3Y9Q0</accession>
<evidence type="ECO:0000256" key="3">
    <source>
        <dbReference type="ARBA" id="ARBA00015822"/>
    </source>
</evidence>
<feature type="binding site" evidence="7">
    <location>
        <position position="236"/>
    </location>
    <ligand>
        <name>Fe cation</name>
        <dbReference type="ChEBI" id="CHEBI:24875"/>
        <label>1</label>
    </ligand>
</feature>
<evidence type="ECO:0000256" key="8">
    <source>
        <dbReference type="PIRSR" id="PIRSR000898-2"/>
    </source>
</evidence>
<feature type="domain" description="Calcineurin-like phosphoesterase" evidence="11">
    <location>
        <begin position="21"/>
        <end position="237"/>
    </location>
</feature>
<feature type="binding site" evidence="7">
    <location>
        <position position="69"/>
    </location>
    <ligand>
        <name>Fe cation</name>
        <dbReference type="ChEBI" id="CHEBI:24875"/>
        <label>1</label>
    </ligand>
</feature>
<dbReference type="Proteomes" id="UP000828390">
    <property type="component" value="Unassembled WGS sequence"/>
</dbReference>
<comment type="catalytic activity">
    <reaction evidence="1 6">
        <text>a phosphate monoester + H2O = an alcohol + phosphate</text>
        <dbReference type="Rhea" id="RHEA:15017"/>
        <dbReference type="ChEBI" id="CHEBI:15377"/>
        <dbReference type="ChEBI" id="CHEBI:30879"/>
        <dbReference type="ChEBI" id="CHEBI:43474"/>
        <dbReference type="ChEBI" id="CHEBI:67140"/>
        <dbReference type="EC" id="3.1.3.2"/>
    </reaction>
</comment>
<dbReference type="CDD" id="cd07378">
    <property type="entry name" value="MPP_ACP5"/>
    <property type="match status" value="1"/>
</dbReference>
<feature type="disulfide bond" evidence="8">
    <location>
        <begin position="154"/>
        <end position="213"/>
    </location>
</feature>
<feature type="binding site" evidence="7">
    <location>
        <position position="66"/>
    </location>
    <ligand>
        <name>Fe cation</name>
        <dbReference type="ChEBI" id="CHEBI:24875"/>
        <label>2</label>
    </ligand>
</feature>
<evidence type="ECO:0000256" key="10">
    <source>
        <dbReference type="SAM" id="SignalP"/>
    </source>
</evidence>
<name>A0A9D3Y9Q0_DREPO</name>
<dbReference type="PANTHER" id="PTHR10161:SF14">
    <property type="entry name" value="TARTRATE-RESISTANT ACID PHOSPHATASE TYPE 5"/>
    <property type="match status" value="1"/>
</dbReference>
<feature type="signal peptide" evidence="10">
    <location>
        <begin position="1"/>
        <end position="17"/>
    </location>
</feature>
<dbReference type="Pfam" id="PF00149">
    <property type="entry name" value="Metallophos"/>
    <property type="match status" value="1"/>
</dbReference>
<dbReference type="InterPro" id="IPR029052">
    <property type="entry name" value="Metallo-depent_PP-like"/>
</dbReference>
<keyword evidence="5 6" id="KW-0378">Hydrolase</keyword>
<keyword evidence="4 10" id="KW-0732">Signal</keyword>
<dbReference type="InterPro" id="IPR024927">
    <property type="entry name" value="Acid_PPase"/>
</dbReference>
<dbReference type="PANTHER" id="PTHR10161">
    <property type="entry name" value="TARTRATE-RESISTANT ACID PHOSPHATASE TYPE 5"/>
    <property type="match status" value="1"/>
</dbReference>
<dbReference type="EMBL" id="JAIWYP010000016">
    <property type="protein sequence ID" value="KAH3695862.1"/>
    <property type="molecule type" value="Genomic_DNA"/>
</dbReference>
<evidence type="ECO:0000256" key="9">
    <source>
        <dbReference type="PIRSR" id="PIRSR000898-3"/>
    </source>
</evidence>
<dbReference type="Gene3D" id="3.60.21.10">
    <property type="match status" value="1"/>
</dbReference>
<evidence type="ECO:0000256" key="2">
    <source>
        <dbReference type="ARBA" id="ARBA00012646"/>
    </source>
</evidence>
<dbReference type="AlphaFoldDB" id="A0A9D3Y9Q0"/>
<comment type="caution">
    <text evidence="12">The sequence shown here is derived from an EMBL/GenBank/DDBJ whole genome shotgun (WGS) entry which is preliminary data.</text>
</comment>
<dbReference type="PIRSF" id="PIRSF000898">
    <property type="entry name" value="Acid_Ptase_5"/>
    <property type="match status" value="1"/>
</dbReference>
<dbReference type="SUPFAM" id="SSF56300">
    <property type="entry name" value="Metallo-dependent phosphatases"/>
    <property type="match status" value="1"/>
</dbReference>
<evidence type="ECO:0000259" key="11">
    <source>
        <dbReference type="Pfam" id="PF00149"/>
    </source>
</evidence>
<reference evidence="12" key="2">
    <citation type="submission" date="2020-11" db="EMBL/GenBank/DDBJ databases">
        <authorList>
            <person name="McCartney M.A."/>
            <person name="Auch B."/>
            <person name="Kono T."/>
            <person name="Mallez S."/>
            <person name="Becker A."/>
            <person name="Gohl D.M."/>
            <person name="Silverstein K.A.T."/>
            <person name="Koren S."/>
            <person name="Bechman K.B."/>
            <person name="Herman A."/>
            <person name="Abrahante J.E."/>
            <person name="Garbe J."/>
        </authorList>
    </citation>
    <scope>NUCLEOTIDE SEQUENCE</scope>
    <source>
        <strain evidence="12">Duluth1</strain>
        <tissue evidence="12">Whole animal</tissue>
    </source>
</reference>
<feature type="glycosylation site" description="N-linked (GlcNAc...) asparagine" evidence="9">
    <location>
        <position position="110"/>
    </location>
</feature>
<feature type="chain" id="PRO_5039327748" description="Tartrate-resistant acid phosphatase type 5" evidence="10">
    <location>
        <begin position="18"/>
        <end position="320"/>
    </location>
</feature>
<feature type="binding site" evidence="7">
    <location>
        <position position="104"/>
    </location>
    <ligand>
        <name>Fe cation</name>
        <dbReference type="ChEBI" id="CHEBI:24875"/>
        <label>2</label>
    </ligand>
</feature>
<proteinExistence type="predicted"/>
<dbReference type="InterPro" id="IPR004843">
    <property type="entry name" value="Calcineurin-like_PHP"/>
</dbReference>
<dbReference type="GO" id="GO:0045453">
    <property type="term" value="P:bone resorption"/>
    <property type="evidence" value="ECO:0007669"/>
    <property type="project" value="TreeGrafter"/>
</dbReference>
<dbReference type="EC" id="3.1.3.2" evidence="2 6"/>
<comment type="cofactor">
    <cofactor evidence="7">
        <name>Fe cation</name>
        <dbReference type="ChEBI" id="CHEBI:24875"/>
    </cofactor>
    <text evidence="7">Binds 2 iron ions per subunit.</text>
</comment>
<evidence type="ECO:0000256" key="6">
    <source>
        <dbReference type="PIRNR" id="PIRNR000898"/>
    </source>
</evidence>
<keyword evidence="6 7" id="KW-0408">Iron</keyword>
<keyword evidence="7" id="KW-0479">Metal-binding</keyword>
<feature type="binding site" evidence="7">
    <location>
        <position position="234"/>
    </location>
    <ligand>
        <name>Fe cation</name>
        <dbReference type="ChEBI" id="CHEBI:24875"/>
        <label>2</label>
    </ligand>
</feature>
<keyword evidence="8" id="KW-1015">Disulfide bond</keyword>
<dbReference type="GO" id="GO:0046872">
    <property type="term" value="F:metal ion binding"/>
    <property type="evidence" value="ECO:0007669"/>
    <property type="project" value="UniProtKB-KW"/>
</dbReference>